<accession>A0A1H5HS84</accession>
<proteinExistence type="predicted"/>
<evidence type="ECO:0000313" key="2">
    <source>
        <dbReference type="EMBL" id="SEE30793.1"/>
    </source>
</evidence>
<protein>
    <submittedName>
        <fullName evidence="2">Uncharacterized protein</fullName>
    </submittedName>
</protein>
<dbReference type="AlphaFoldDB" id="A0A1H5HS84"/>
<dbReference type="RefSeq" id="WP_092124780.1">
    <property type="nucleotide sequence ID" value="NZ_FNTH01000001.1"/>
</dbReference>
<evidence type="ECO:0000313" key="3">
    <source>
        <dbReference type="Proteomes" id="UP000198992"/>
    </source>
</evidence>
<reference evidence="2 3" key="1">
    <citation type="submission" date="2016-10" db="EMBL/GenBank/DDBJ databases">
        <authorList>
            <person name="de Groot N.N."/>
        </authorList>
    </citation>
    <scope>NUCLEOTIDE SEQUENCE [LARGE SCALE GENOMIC DNA]</scope>
    <source>
        <strain evidence="2 3">MT12</strain>
    </source>
</reference>
<keyword evidence="1" id="KW-1133">Transmembrane helix</keyword>
<feature type="transmembrane region" description="Helical" evidence="1">
    <location>
        <begin position="6"/>
        <end position="24"/>
    </location>
</feature>
<organism evidence="2 3">
    <name type="scientific">Bradyrhizobium erythrophlei</name>
    <dbReference type="NCBI Taxonomy" id="1437360"/>
    <lineage>
        <taxon>Bacteria</taxon>
        <taxon>Pseudomonadati</taxon>
        <taxon>Pseudomonadota</taxon>
        <taxon>Alphaproteobacteria</taxon>
        <taxon>Hyphomicrobiales</taxon>
        <taxon>Nitrobacteraceae</taxon>
        <taxon>Bradyrhizobium</taxon>
    </lineage>
</organism>
<evidence type="ECO:0000256" key="1">
    <source>
        <dbReference type="SAM" id="Phobius"/>
    </source>
</evidence>
<dbReference type="Proteomes" id="UP000198992">
    <property type="component" value="Unassembled WGS sequence"/>
</dbReference>
<name>A0A1H5HS84_9BRAD</name>
<sequence length="72" mass="7812">MEFTELVVSGFLLFLAGLFVFGLFSRHRNGAMALLIVGLLAIAINALKSLPSDECEATDSKGHLSIFNCQRP</sequence>
<feature type="transmembrane region" description="Helical" evidence="1">
    <location>
        <begin position="31"/>
        <end position="47"/>
    </location>
</feature>
<keyword evidence="1" id="KW-0472">Membrane</keyword>
<dbReference type="EMBL" id="FNTH01000001">
    <property type="protein sequence ID" value="SEE30793.1"/>
    <property type="molecule type" value="Genomic_DNA"/>
</dbReference>
<gene>
    <name evidence="2" type="ORF">SAMN05444164_7614</name>
</gene>
<keyword evidence="1" id="KW-0812">Transmembrane</keyword>